<dbReference type="Pfam" id="PF00386">
    <property type="entry name" value="C1q"/>
    <property type="match status" value="1"/>
</dbReference>
<feature type="disulfide bond" evidence="4">
    <location>
        <begin position="258"/>
        <end position="319"/>
    </location>
</feature>
<evidence type="ECO:0000256" key="1">
    <source>
        <dbReference type="ARBA" id="ARBA00022729"/>
    </source>
</evidence>
<feature type="domain" description="SRCR" evidence="6">
    <location>
        <begin position="36"/>
        <end position="135"/>
    </location>
</feature>
<keyword evidence="3" id="KW-0325">Glycoprotein</keyword>
<dbReference type="InterPro" id="IPR036772">
    <property type="entry name" value="SRCR-like_dom_sf"/>
</dbReference>
<dbReference type="AlphaFoldDB" id="A0A8K0E8H7"/>
<dbReference type="OrthoDB" id="536948at2759"/>
<feature type="disulfide bond" evidence="4">
    <location>
        <begin position="289"/>
        <end position="299"/>
    </location>
</feature>
<dbReference type="Gene3D" id="2.60.120.40">
    <property type="match status" value="1"/>
</dbReference>
<dbReference type="PANTHER" id="PTHR48071:SF28">
    <property type="entry name" value="SRCR DOMAIN-CONTAINING PROTEIN"/>
    <property type="match status" value="1"/>
</dbReference>
<evidence type="ECO:0000256" key="4">
    <source>
        <dbReference type="PROSITE-ProRule" id="PRU00196"/>
    </source>
</evidence>
<proteinExistence type="predicted"/>
<dbReference type="PANTHER" id="PTHR48071">
    <property type="entry name" value="SRCR DOMAIN-CONTAINING PROTEIN"/>
    <property type="match status" value="1"/>
</dbReference>
<name>A0A8K0E8H7_BRALA</name>
<keyword evidence="1 5" id="KW-0732">Signal</keyword>
<protein>
    <submittedName>
        <fullName evidence="8">DMBT1 protein</fullName>
    </submittedName>
</protein>
<dbReference type="SMART" id="SM00110">
    <property type="entry name" value="C1Q"/>
    <property type="match status" value="1"/>
</dbReference>
<dbReference type="EMBL" id="OV696699">
    <property type="protein sequence ID" value="CAH1244699.1"/>
    <property type="molecule type" value="Genomic_DNA"/>
</dbReference>
<feature type="signal peptide" evidence="5">
    <location>
        <begin position="1"/>
        <end position="22"/>
    </location>
</feature>
<dbReference type="FunFam" id="3.10.250.10:FF:000001">
    <property type="entry name" value="Lysyl oxidase 4 isoform X1"/>
    <property type="match status" value="1"/>
</dbReference>
<dbReference type="InterPro" id="IPR001073">
    <property type="entry name" value="C1q_dom"/>
</dbReference>
<evidence type="ECO:0000259" key="7">
    <source>
        <dbReference type="PROSITE" id="PS50871"/>
    </source>
</evidence>
<evidence type="ECO:0000256" key="2">
    <source>
        <dbReference type="ARBA" id="ARBA00023157"/>
    </source>
</evidence>
<feature type="domain" description="C1q" evidence="7">
    <location>
        <begin position="319"/>
        <end position="455"/>
    </location>
</feature>
<accession>A0A8K0E8H7</accession>
<dbReference type="PRINTS" id="PR00258">
    <property type="entry name" value="SPERACTRCPTR"/>
</dbReference>
<evidence type="ECO:0000259" key="6">
    <source>
        <dbReference type="PROSITE" id="PS50287"/>
    </source>
</evidence>
<feature type="disulfide bond" evidence="4">
    <location>
        <begin position="73"/>
        <end position="134"/>
    </location>
</feature>
<dbReference type="SMART" id="SM00202">
    <property type="entry name" value="SR"/>
    <property type="match status" value="2"/>
</dbReference>
<dbReference type="Pfam" id="PF00530">
    <property type="entry name" value="SRCR"/>
    <property type="match status" value="2"/>
</dbReference>
<gene>
    <name evidence="8" type="primary">DMBT1</name>
    <name evidence="8" type="ORF">BLAG_LOCUS7276</name>
</gene>
<reference evidence="8" key="1">
    <citation type="submission" date="2022-01" db="EMBL/GenBank/DDBJ databases">
        <authorList>
            <person name="Braso-Vives M."/>
        </authorList>
    </citation>
    <scope>NUCLEOTIDE SEQUENCE</scope>
</reference>
<keyword evidence="2 4" id="KW-1015">Disulfide bond</keyword>
<feature type="chain" id="PRO_5035437305" evidence="5">
    <location>
        <begin position="23"/>
        <end position="455"/>
    </location>
</feature>
<dbReference type="Proteomes" id="UP000838412">
    <property type="component" value="Chromosome 14"/>
</dbReference>
<dbReference type="InterPro" id="IPR008983">
    <property type="entry name" value="Tumour_necrosis_fac-like_dom"/>
</dbReference>
<dbReference type="InterPro" id="IPR001190">
    <property type="entry name" value="SRCR"/>
</dbReference>
<dbReference type="PROSITE" id="PS50871">
    <property type="entry name" value="C1Q"/>
    <property type="match status" value="1"/>
</dbReference>
<dbReference type="SUPFAM" id="SSF49842">
    <property type="entry name" value="TNF-like"/>
    <property type="match status" value="1"/>
</dbReference>
<keyword evidence="9" id="KW-1185">Reference proteome</keyword>
<organism evidence="8 9">
    <name type="scientific">Branchiostoma lanceolatum</name>
    <name type="common">Common lancelet</name>
    <name type="synonym">Amphioxus lanceolatum</name>
    <dbReference type="NCBI Taxonomy" id="7740"/>
    <lineage>
        <taxon>Eukaryota</taxon>
        <taxon>Metazoa</taxon>
        <taxon>Chordata</taxon>
        <taxon>Cephalochordata</taxon>
        <taxon>Leptocardii</taxon>
        <taxon>Amphioxiformes</taxon>
        <taxon>Branchiostomatidae</taxon>
        <taxon>Branchiostoma</taxon>
    </lineage>
</organism>
<dbReference type="GO" id="GO:0016020">
    <property type="term" value="C:membrane"/>
    <property type="evidence" value="ECO:0007669"/>
    <property type="project" value="InterPro"/>
</dbReference>
<evidence type="ECO:0000256" key="3">
    <source>
        <dbReference type="ARBA" id="ARBA00023180"/>
    </source>
</evidence>
<evidence type="ECO:0000256" key="5">
    <source>
        <dbReference type="SAM" id="SignalP"/>
    </source>
</evidence>
<dbReference type="PROSITE" id="PS00420">
    <property type="entry name" value="SRCR_1"/>
    <property type="match status" value="1"/>
</dbReference>
<dbReference type="FunFam" id="3.10.250.10:FF:000011">
    <property type="entry name" value="Scavenger receptor class A member 5"/>
    <property type="match status" value="1"/>
</dbReference>
<evidence type="ECO:0000313" key="9">
    <source>
        <dbReference type="Proteomes" id="UP000838412"/>
    </source>
</evidence>
<evidence type="ECO:0000313" key="8">
    <source>
        <dbReference type="EMBL" id="CAH1244699.1"/>
    </source>
</evidence>
<dbReference type="Gene3D" id="3.10.250.10">
    <property type="entry name" value="SRCR-like domain"/>
    <property type="match status" value="2"/>
</dbReference>
<feature type="disulfide bond" evidence="4">
    <location>
        <begin position="60"/>
        <end position="124"/>
    </location>
</feature>
<sequence length="455" mass="49817">MGLAIFFFFCALTWSSIPDSDAGDIVSIYSADAIPIRLRDGTASSGRVEVFYNGQWGTICDDGFDLDDAKVICRQLGFTNATQAYTQAHFGEGADPILLSNVACNGHEETLKDCQHSGWGVTNCKHEEDSGVECSGTPSTAELFQMLNDQANALIQHTAILDAQETTITTSQQEIAQLSADVPTLVQASTLQNNEISQLQQLMGTLDYKVDELNNMAVYPIRLVGGNKSEGRVEVWHDGQWGSICDDQWDINDAKVVCRQLGYQDAIAALGHASYGEGTGPILMDSVGCTGLEPHLAACPHEGWAVHDCKHEEDAGVLCQDSDIAFSAGWTVTSYYTASDYIIPFDQVYTNTGGHYSSSNGKFTAPVNGHYFFVFHGYSQYLASYNMRVDFMINGSAYKTSWIFESDPDDSYDTASNSIIVHLNKNDFVSIELQGSHGMYGYERTTFSGFLVRAD</sequence>
<dbReference type="PRINTS" id="PR00007">
    <property type="entry name" value="COMPLEMNTC1Q"/>
</dbReference>
<dbReference type="PROSITE" id="PS50287">
    <property type="entry name" value="SRCR_2"/>
    <property type="match status" value="2"/>
</dbReference>
<feature type="disulfide bond" evidence="4">
    <location>
        <begin position="245"/>
        <end position="309"/>
    </location>
</feature>
<feature type="disulfide bond" evidence="4">
    <location>
        <begin position="104"/>
        <end position="114"/>
    </location>
</feature>
<dbReference type="SUPFAM" id="SSF56487">
    <property type="entry name" value="SRCR-like"/>
    <property type="match status" value="2"/>
</dbReference>
<feature type="domain" description="SRCR" evidence="6">
    <location>
        <begin position="221"/>
        <end position="320"/>
    </location>
</feature>